<accession>A8AI51</accession>
<dbReference type="HOGENOM" id="CLU_3197807_0_0_6"/>
<keyword evidence="2" id="KW-1185">Reference proteome</keyword>
<organism evidence="1 2">
    <name type="scientific">Citrobacter koseri (strain ATCC BAA-895 / CDC 4225-83 / SGSC4696)</name>
    <dbReference type="NCBI Taxonomy" id="290338"/>
    <lineage>
        <taxon>Bacteria</taxon>
        <taxon>Pseudomonadati</taxon>
        <taxon>Pseudomonadota</taxon>
        <taxon>Gammaproteobacteria</taxon>
        <taxon>Enterobacterales</taxon>
        <taxon>Enterobacteriaceae</taxon>
        <taxon>Citrobacter</taxon>
    </lineage>
</organism>
<dbReference type="AlphaFoldDB" id="A8AI51"/>
<proteinExistence type="predicted"/>
<evidence type="ECO:0000313" key="2">
    <source>
        <dbReference type="Proteomes" id="UP000008148"/>
    </source>
</evidence>
<name>A8AI51_CITK8</name>
<evidence type="ECO:0000313" key="1">
    <source>
        <dbReference type="EMBL" id="ABV13164.1"/>
    </source>
</evidence>
<gene>
    <name evidence="1" type="ordered locus">CKO_02039</name>
</gene>
<dbReference type="Proteomes" id="UP000008148">
    <property type="component" value="Chromosome"/>
</dbReference>
<reference evidence="1 2" key="1">
    <citation type="submission" date="2007-08" db="EMBL/GenBank/DDBJ databases">
        <authorList>
            <consortium name="The Citrobacter koseri Genome Sequencing Project"/>
            <person name="McClelland M."/>
            <person name="Sanderson E.K."/>
            <person name="Porwollik S."/>
            <person name="Spieth J."/>
            <person name="Clifton W.S."/>
            <person name="Latreille P."/>
            <person name="Courtney L."/>
            <person name="Wang C."/>
            <person name="Pepin K."/>
            <person name="Bhonagiri V."/>
            <person name="Nash W."/>
            <person name="Johnson M."/>
            <person name="Thiruvilangam P."/>
            <person name="Wilson R."/>
        </authorList>
    </citation>
    <scope>NUCLEOTIDE SEQUENCE [LARGE SCALE GENOMIC DNA]</scope>
    <source>
        <strain evidence="2">ATCC BAA-895 / CDC 4225-83 / SGSC4696</strain>
    </source>
</reference>
<sequence>MRAPGGANAYRSWDVLVGRIRRLRCYPGMCERPVVLTLTGPGVFL</sequence>
<dbReference type="KEGG" id="cko:CKO_02039"/>
<protein>
    <submittedName>
        <fullName evidence="1">Uncharacterized protein</fullName>
    </submittedName>
</protein>
<dbReference type="EMBL" id="CP000822">
    <property type="protein sequence ID" value="ABV13164.1"/>
    <property type="molecule type" value="Genomic_DNA"/>
</dbReference>